<dbReference type="AlphaFoldDB" id="A0AA36JHR7"/>
<keyword evidence="5" id="KW-0547">Nucleotide-binding</keyword>
<evidence type="ECO:0000256" key="5">
    <source>
        <dbReference type="ARBA" id="ARBA00022741"/>
    </source>
</evidence>
<dbReference type="SUPFAM" id="SSF47473">
    <property type="entry name" value="EF-hand"/>
    <property type="match status" value="1"/>
</dbReference>
<reference evidence="13" key="1">
    <citation type="submission" date="2023-08" db="EMBL/GenBank/DDBJ databases">
        <authorList>
            <person name="Chen Y."/>
            <person name="Shah S."/>
            <person name="Dougan E. K."/>
            <person name="Thang M."/>
            <person name="Chan C."/>
        </authorList>
    </citation>
    <scope>NUCLEOTIDE SEQUENCE</scope>
</reference>
<dbReference type="Pfam" id="PF13499">
    <property type="entry name" value="EF-hand_7"/>
    <property type="match status" value="1"/>
</dbReference>
<dbReference type="GO" id="GO:0005524">
    <property type="term" value="F:ATP binding"/>
    <property type="evidence" value="ECO:0007669"/>
    <property type="project" value="UniProtKB-KW"/>
</dbReference>
<keyword evidence="4" id="KW-0677">Repeat</keyword>
<evidence type="ECO:0000313" key="14">
    <source>
        <dbReference type="Proteomes" id="UP001178507"/>
    </source>
</evidence>
<dbReference type="Proteomes" id="UP001178507">
    <property type="component" value="Unassembled WGS sequence"/>
</dbReference>
<dbReference type="CDD" id="cd00051">
    <property type="entry name" value="EFh"/>
    <property type="match status" value="1"/>
</dbReference>
<keyword evidence="6" id="KW-0418">Kinase</keyword>
<comment type="similarity">
    <text evidence="9">Belongs to the protein kinase superfamily. Ser/Thr protein kinase family. CDPK subfamily.</text>
</comment>
<keyword evidence="8" id="KW-0067">ATP-binding</keyword>
<comment type="caution">
    <text evidence="13">The sequence shown here is derived from an EMBL/GenBank/DDBJ whole genome shotgun (WGS) entry which is preliminary data.</text>
</comment>
<dbReference type="Gene3D" id="1.10.238.10">
    <property type="entry name" value="EF-hand"/>
    <property type="match status" value="2"/>
</dbReference>
<protein>
    <recommendedName>
        <fullName evidence="15">Calcium-dependent protein kinase</fullName>
    </recommendedName>
</protein>
<dbReference type="InterPro" id="IPR002048">
    <property type="entry name" value="EF_hand_dom"/>
</dbReference>
<dbReference type="InterPro" id="IPR050205">
    <property type="entry name" value="CDPK_Ser/Thr_kinases"/>
</dbReference>
<evidence type="ECO:0000259" key="12">
    <source>
        <dbReference type="PROSITE" id="PS50222"/>
    </source>
</evidence>
<accession>A0AA36JHR7</accession>
<feature type="domain" description="Protein kinase" evidence="11">
    <location>
        <begin position="69"/>
        <end position="342"/>
    </location>
</feature>
<dbReference type="GO" id="GO:0005509">
    <property type="term" value="F:calcium ion binding"/>
    <property type="evidence" value="ECO:0007669"/>
    <property type="project" value="InterPro"/>
</dbReference>
<evidence type="ECO:0000256" key="10">
    <source>
        <dbReference type="SAM" id="MobiDB-lite"/>
    </source>
</evidence>
<dbReference type="Pfam" id="PF00069">
    <property type="entry name" value="Pkinase"/>
    <property type="match status" value="1"/>
</dbReference>
<feature type="domain" description="EF-hand" evidence="12">
    <location>
        <begin position="459"/>
        <end position="494"/>
    </location>
</feature>
<dbReference type="Gene3D" id="1.10.510.10">
    <property type="entry name" value="Transferase(Phosphotransferase) domain 1"/>
    <property type="match status" value="1"/>
</dbReference>
<dbReference type="GO" id="GO:0004674">
    <property type="term" value="F:protein serine/threonine kinase activity"/>
    <property type="evidence" value="ECO:0007669"/>
    <property type="project" value="UniProtKB-KW"/>
</dbReference>
<dbReference type="FunFam" id="1.10.238.10:FF:000003">
    <property type="entry name" value="Calmodulin A"/>
    <property type="match status" value="1"/>
</dbReference>
<feature type="domain" description="EF-hand" evidence="12">
    <location>
        <begin position="387"/>
        <end position="422"/>
    </location>
</feature>
<dbReference type="InterPro" id="IPR000719">
    <property type="entry name" value="Prot_kinase_dom"/>
</dbReference>
<gene>
    <name evidence="13" type="ORF">EVOR1521_LOCUS28406</name>
</gene>
<evidence type="ECO:0000256" key="2">
    <source>
        <dbReference type="ARBA" id="ARBA00022527"/>
    </source>
</evidence>
<dbReference type="InterPro" id="IPR018247">
    <property type="entry name" value="EF_Hand_1_Ca_BS"/>
</dbReference>
<feature type="region of interest" description="Disordered" evidence="10">
    <location>
        <begin position="568"/>
        <end position="599"/>
    </location>
</feature>
<evidence type="ECO:0000256" key="3">
    <source>
        <dbReference type="ARBA" id="ARBA00022679"/>
    </source>
</evidence>
<dbReference type="Gene3D" id="3.30.200.20">
    <property type="entry name" value="Phosphorylase Kinase, domain 1"/>
    <property type="match status" value="1"/>
</dbReference>
<evidence type="ECO:0000313" key="13">
    <source>
        <dbReference type="EMBL" id="CAJ1406443.1"/>
    </source>
</evidence>
<dbReference type="SMART" id="SM00220">
    <property type="entry name" value="S_TKc"/>
    <property type="match status" value="1"/>
</dbReference>
<evidence type="ECO:0000256" key="9">
    <source>
        <dbReference type="ARBA" id="ARBA00024334"/>
    </source>
</evidence>
<dbReference type="PROSITE" id="PS00018">
    <property type="entry name" value="EF_HAND_1"/>
    <property type="match status" value="3"/>
</dbReference>
<evidence type="ECO:0000256" key="1">
    <source>
        <dbReference type="ARBA" id="ARBA00001946"/>
    </source>
</evidence>
<keyword evidence="7" id="KW-0106">Calcium</keyword>
<dbReference type="SUPFAM" id="SSF56112">
    <property type="entry name" value="Protein kinase-like (PK-like)"/>
    <property type="match status" value="1"/>
</dbReference>
<dbReference type="PANTHER" id="PTHR24349">
    <property type="entry name" value="SERINE/THREONINE-PROTEIN KINASE"/>
    <property type="match status" value="1"/>
</dbReference>
<name>A0AA36JHR7_9DINO</name>
<proteinExistence type="inferred from homology"/>
<evidence type="ECO:0000256" key="4">
    <source>
        <dbReference type="ARBA" id="ARBA00022737"/>
    </source>
</evidence>
<evidence type="ECO:0000259" key="11">
    <source>
        <dbReference type="PROSITE" id="PS50011"/>
    </source>
</evidence>
<evidence type="ECO:0000256" key="8">
    <source>
        <dbReference type="ARBA" id="ARBA00022840"/>
    </source>
</evidence>
<sequence>RSSPRLGVGLSRSVGSNEVRKCRHEVLNMGARCCTLSQGRTEPLAVASRIRKAAKTPTLKTYKEFQDAYSLKGPVRPGATALAVSLKELGKGFVCRKLKKANLPCKAAADVANYCQNLSGLEHPHICRFIEAFEDTTYIYMIYERAGTTTLFELIRERASLTEEDAADYLRQAAMALSVAHSQGIVHGRLSPKTLIVDEEDPGEEDYDAQIKICDMGQGFILRPALFSCEETPENVEMEHYACSPEYVQKELVVTGTADLPRHAEKNDIWALGMIFFHMLSGSLPFQVTSRARLAESVGQKFTYEEAWGKLSASAREIVEQMLRVNPAIRISASTLLKHPWIKVARTTFPRRRMVQLLNNLRLNVQESELKRFVLRVIAEQLPRDSKTEQAVEKAFRCLDRNGDGVLTVEEVVKGLKKHLEVKDTKELESLFAQVDRDGSGTINVQEFLAAAMDQNRISGLPILWEAFSAFDKDRGGTISNDEIGKIVKEVEGQLVSMEVAESCAFAIQKELEQTGNSGDLDFEQFVYLMKTRPSSTDAANTQLTRACWAGFGMDCYQVRHREPERWDITKEKSRANRSVYRHRRPKKKGDEEEPVTAG</sequence>
<organism evidence="13 14">
    <name type="scientific">Effrenium voratum</name>
    <dbReference type="NCBI Taxonomy" id="2562239"/>
    <lineage>
        <taxon>Eukaryota</taxon>
        <taxon>Sar</taxon>
        <taxon>Alveolata</taxon>
        <taxon>Dinophyceae</taxon>
        <taxon>Suessiales</taxon>
        <taxon>Symbiodiniaceae</taxon>
        <taxon>Effrenium</taxon>
    </lineage>
</organism>
<keyword evidence="3" id="KW-0808">Transferase</keyword>
<evidence type="ECO:0008006" key="15">
    <source>
        <dbReference type="Google" id="ProtNLM"/>
    </source>
</evidence>
<dbReference type="PROSITE" id="PS50011">
    <property type="entry name" value="PROTEIN_KINASE_DOM"/>
    <property type="match status" value="1"/>
</dbReference>
<dbReference type="Pfam" id="PF13202">
    <property type="entry name" value="EF-hand_5"/>
    <property type="match status" value="1"/>
</dbReference>
<dbReference type="SMART" id="SM00054">
    <property type="entry name" value="EFh"/>
    <property type="match status" value="3"/>
</dbReference>
<dbReference type="InterPro" id="IPR011992">
    <property type="entry name" value="EF-hand-dom_pair"/>
</dbReference>
<feature type="domain" description="EF-hand" evidence="12">
    <location>
        <begin position="423"/>
        <end position="458"/>
    </location>
</feature>
<feature type="non-terminal residue" evidence="13">
    <location>
        <position position="1"/>
    </location>
</feature>
<dbReference type="EMBL" id="CAUJNA010003630">
    <property type="protein sequence ID" value="CAJ1406443.1"/>
    <property type="molecule type" value="Genomic_DNA"/>
</dbReference>
<dbReference type="PROSITE" id="PS50222">
    <property type="entry name" value="EF_HAND_2"/>
    <property type="match status" value="3"/>
</dbReference>
<keyword evidence="2" id="KW-0723">Serine/threonine-protein kinase</keyword>
<dbReference type="InterPro" id="IPR011009">
    <property type="entry name" value="Kinase-like_dom_sf"/>
</dbReference>
<comment type="cofactor">
    <cofactor evidence="1">
        <name>Mg(2+)</name>
        <dbReference type="ChEBI" id="CHEBI:18420"/>
    </cofactor>
</comment>
<evidence type="ECO:0000256" key="6">
    <source>
        <dbReference type="ARBA" id="ARBA00022777"/>
    </source>
</evidence>
<evidence type="ECO:0000256" key="7">
    <source>
        <dbReference type="ARBA" id="ARBA00022837"/>
    </source>
</evidence>
<keyword evidence="14" id="KW-1185">Reference proteome</keyword>